<evidence type="ECO:0000259" key="1">
    <source>
        <dbReference type="Pfam" id="PF24223"/>
    </source>
</evidence>
<accession>A0ABV6EIL4</accession>
<dbReference type="EMBL" id="JBHLXG010000026">
    <property type="protein sequence ID" value="MFC0228834.1"/>
    <property type="molecule type" value="Genomic_DNA"/>
</dbReference>
<comment type="caution">
    <text evidence="2">The sequence shown here is derived from an EMBL/GenBank/DDBJ whole genome shotgun (WGS) entry which is preliminary data.</text>
</comment>
<organism evidence="2 3">
    <name type="scientific">Serratia aquatilis</name>
    <dbReference type="NCBI Taxonomy" id="1737515"/>
    <lineage>
        <taxon>Bacteria</taxon>
        <taxon>Pseudomonadati</taxon>
        <taxon>Pseudomonadota</taxon>
        <taxon>Gammaproteobacteria</taxon>
        <taxon>Enterobacterales</taxon>
        <taxon>Yersiniaceae</taxon>
        <taxon>Serratia</taxon>
    </lineage>
</organism>
<name>A0ABV6EIL4_9GAMM</name>
<gene>
    <name evidence="2" type="ORF">ACFFJ3_20440</name>
</gene>
<dbReference type="RefSeq" id="WP_380678909.1">
    <property type="nucleotide sequence ID" value="NZ_CP173186.1"/>
</dbReference>
<dbReference type="InterPro" id="IPR057010">
    <property type="entry name" value="MrpH_C"/>
</dbReference>
<evidence type="ECO:0000313" key="3">
    <source>
        <dbReference type="Proteomes" id="UP001589792"/>
    </source>
</evidence>
<feature type="domain" description="Fimbrial adhesin MrpH C-terminal" evidence="1">
    <location>
        <begin position="149"/>
        <end position="267"/>
    </location>
</feature>
<dbReference type="Pfam" id="PF24223">
    <property type="entry name" value="MrpH_C"/>
    <property type="match status" value="1"/>
</dbReference>
<dbReference type="Gene3D" id="2.60.40.1090">
    <property type="entry name" value="Fimbrial-type adhesion domain"/>
    <property type="match status" value="1"/>
</dbReference>
<proteinExistence type="predicted"/>
<keyword evidence="3" id="KW-1185">Reference proteome</keyword>
<evidence type="ECO:0000313" key="2">
    <source>
        <dbReference type="EMBL" id="MFC0228834.1"/>
    </source>
</evidence>
<sequence>MPIFSLIKIPTTLSVLMTALLIFTSECRASYILLFVSSRISGSEVIFTYNYPGPLIPVGCSGNGPPAVGGAWYIGYPGYGYPGPTYYAFCTWNGYQYRGEWTQDVITLRVPLSLVKEGVCPSVKYQDYGISDEYNLGCTVPPIVTPLSCTFGSASNFVIPHGDVSIAEIKNNTGKATKTINGNISCTGSGSGTVKLSLLNNGFVNLASDAGGTLRSMLAINGILGSNQINVSAGSTTFEIRSILNMLNNFTTSGMVSGSTTLTLEIP</sequence>
<dbReference type="Proteomes" id="UP001589792">
    <property type="component" value="Unassembled WGS sequence"/>
</dbReference>
<reference evidence="2 3" key="1">
    <citation type="submission" date="2024-09" db="EMBL/GenBank/DDBJ databases">
        <authorList>
            <person name="Sun Q."/>
            <person name="Mori K."/>
        </authorList>
    </citation>
    <scope>NUCLEOTIDE SEQUENCE [LARGE SCALE GENOMIC DNA]</scope>
    <source>
        <strain evidence="2 3">CCM 8626</strain>
    </source>
</reference>
<dbReference type="InterPro" id="IPR036937">
    <property type="entry name" value="Adhesion_dom_fimbrial_sf"/>
</dbReference>
<protein>
    <recommendedName>
        <fullName evidence="1">Fimbrial adhesin MrpH C-terminal domain-containing protein</fullName>
    </recommendedName>
</protein>